<evidence type="ECO:0000256" key="8">
    <source>
        <dbReference type="ARBA" id="ARBA00023326"/>
    </source>
</evidence>
<keyword evidence="4 9" id="KW-0378">Hydrolase</keyword>
<evidence type="ECO:0000256" key="3">
    <source>
        <dbReference type="ARBA" id="ARBA00022729"/>
    </source>
</evidence>
<dbReference type="EC" id="3.2.1.-" evidence="9"/>
<keyword evidence="6" id="KW-0119">Carbohydrate metabolism</keyword>
<dbReference type="Proteomes" id="UP001498398">
    <property type="component" value="Unassembled WGS sequence"/>
</dbReference>
<keyword evidence="7 9" id="KW-0326">Glycosidase</keyword>
<sequence>MTVDTSSKFRVVTKFITDKNSTSEYVPDRRTPTNEISTEFCSEQKEAFGDVNTFEQKGGMSGMGATFSRGMVLVMSIWDDHADRMFWLDSRYPFDRDANPPSVARGTLISTPDDVESQSPNAQVTFSNIRF</sequence>
<evidence type="ECO:0000256" key="9">
    <source>
        <dbReference type="RuleBase" id="RU361164"/>
    </source>
</evidence>
<accession>A0ABR1IU56</accession>
<keyword evidence="3" id="KW-0732">Signal</keyword>
<keyword evidence="11" id="KW-1185">Reference proteome</keyword>
<reference evidence="10 11" key="1">
    <citation type="submission" date="2024-01" db="EMBL/GenBank/DDBJ databases">
        <title>A draft genome for the cacao thread blight pathogen Marasmiellus scandens.</title>
        <authorList>
            <person name="Baruah I.K."/>
            <person name="Leung J."/>
            <person name="Bukari Y."/>
            <person name="Amoako-Attah I."/>
            <person name="Meinhardt L.W."/>
            <person name="Bailey B.A."/>
            <person name="Cohen S.P."/>
        </authorList>
    </citation>
    <scope>NUCLEOTIDE SEQUENCE [LARGE SCALE GENOMIC DNA]</scope>
    <source>
        <strain evidence="10 11">GH-19</strain>
    </source>
</reference>
<evidence type="ECO:0000313" key="11">
    <source>
        <dbReference type="Proteomes" id="UP001498398"/>
    </source>
</evidence>
<proteinExistence type="inferred from homology"/>
<evidence type="ECO:0000256" key="7">
    <source>
        <dbReference type="ARBA" id="ARBA00023295"/>
    </source>
</evidence>
<dbReference type="InterPro" id="IPR013320">
    <property type="entry name" value="ConA-like_dom_sf"/>
</dbReference>
<dbReference type="EMBL" id="JBANRG010000065">
    <property type="protein sequence ID" value="KAK7441010.1"/>
    <property type="molecule type" value="Genomic_DNA"/>
</dbReference>
<comment type="similarity">
    <text evidence="2 9">Belongs to the glycosyl hydrolase 7 (cellulase C) family.</text>
</comment>
<organism evidence="10 11">
    <name type="scientific">Marasmiellus scandens</name>
    <dbReference type="NCBI Taxonomy" id="2682957"/>
    <lineage>
        <taxon>Eukaryota</taxon>
        <taxon>Fungi</taxon>
        <taxon>Dikarya</taxon>
        <taxon>Basidiomycota</taxon>
        <taxon>Agaricomycotina</taxon>
        <taxon>Agaricomycetes</taxon>
        <taxon>Agaricomycetidae</taxon>
        <taxon>Agaricales</taxon>
        <taxon>Marasmiineae</taxon>
        <taxon>Omphalotaceae</taxon>
        <taxon>Marasmiellus</taxon>
    </lineage>
</organism>
<dbReference type="SUPFAM" id="SSF49899">
    <property type="entry name" value="Concanavalin A-like lectins/glucanases"/>
    <property type="match status" value="1"/>
</dbReference>
<dbReference type="Pfam" id="PF00840">
    <property type="entry name" value="Glyco_hydro_7"/>
    <property type="match status" value="1"/>
</dbReference>
<evidence type="ECO:0000256" key="4">
    <source>
        <dbReference type="ARBA" id="ARBA00022801"/>
    </source>
</evidence>
<keyword evidence="5 9" id="KW-0136">Cellulose degradation</keyword>
<comment type="catalytic activity">
    <reaction evidence="1">
        <text>Hydrolysis of (1-&gt;4)-beta-D-glucosidic linkages in cellulose and cellotetraose, releasing cellobiose from the non-reducing ends of the chains.</text>
        <dbReference type="EC" id="3.2.1.91"/>
    </reaction>
</comment>
<dbReference type="PANTHER" id="PTHR33753">
    <property type="entry name" value="1,4-BETA-D-GLUCAN CELLOBIOHYDROLASE B"/>
    <property type="match status" value="1"/>
</dbReference>
<dbReference type="PANTHER" id="PTHR33753:SF2">
    <property type="entry name" value="GLYCOSIDE HYDROLASE FAMILY 7 PROTEIN"/>
    <property type="match status" value="1"/>
</dbReference>
<dbReference type="InterPro" id="IPR037019">
    <property type="entry name" value="Glyco_hydro_7_sf"/>
</dbReference>
<protein>
    <recommendedName>
        <fullName evidence="9">Glucanase</fullName>
        <ecNumber evidence="9">3.2.1.-</ecNumber>
    </recommendedName>
</protein>
<evidence type="ECO:0000256" key="5">
    <source>
        <dbReference type="ARBA" id="ARBA00023001"/>
    </source>
</evidence>
<dbReference type="Gene3D" id="2.70.100.10">
    <property type="entry name" value="Glycoside hydrolase, family 7, domain"/>
    <property type="match status" value="1"/>
</dbReference>
<gene>
    <name evidence="10" type="ORF">VKT23_016791</name>
</gene>
<dbReference type="InterPro" id="IPR001722">
    <property type="entry name" value="Glyco_hydro_7"/>
</dbReference>
<keyword evidence="8 9" id="KW-0624">Polysaccharide degradation</keyword>
<evidence type="ECO:0000256" key="6">
    <source>
        <dbReference type="ARBA" id="ARBA00023277"/>
    </source>
</evidence>
<evidence type="ECO:0000256" key="1">
    <source>
        <dbReference type="ARBA" id="ARBA00001641"/>
    </source>
</evidence>
<name>A0ABR1IU56_9AGAR</name>
<comment type="caution">
    <text evidence="10">The sequence shown here is derived from an EMBL/GenBank/DDBJ whole genome shotgun (WGS) entry which is preliminary data.</text>
</comment>
<evidence type="ECO:0000313" key="10">
    <source>
        <dbReference type="EMBL" id="KAK7441010.1"/>
    </source>
</evidence>
<evidence type="ECO:0000256" key="2">
    <source>
        <dbReference type="ARBA" id="ARBA00006044"/>
    </source>
</evidence>
<dbReference type="PRINTS" id="PR00734">
    <property type="entry name" value="GLHYDRLASE7"/>
</dbReference>